<evidence type="ECO:0000259" key="7">
    <source>
        <dbReference type="PROSITE" id="PS51918"/>
    </source>
</evidence>
<keyword evidence="3" id="KW-0479">Metal-binding</keyword>
<evidence type="ECO:0000256" key="2">
    <source>
        <dbReference type="ARBA" id="ARBA00022691"/>
    </source>
</evidence>
<gene>
    <name evidence="8" type="ORF">ABIF63_004880</name>
</gene>
<proteinExistence type="inferred from homology"/>
<dbReference type="PANTHER" id="PTHR43273">
    <property type="entry name" value="ANAEROBIC SULFATASE-MATURATING ENZYME HOMOLOG ASLB-RELATED"/>
    <property type="match status" value="1"/>
</dbReference>
<dbReference type="Proteomes" id="UP001549291">
    <property type="component" value="Unassembled WGS sequence"/>
</dbReference>
<dbReference type="InterPro" id="IPR013785">
    <property type="entry name" value="Aldolase_TIM"/>
</dbReference>
<evidence type="ECO:0000256" key="5">
    <source>
        <dbReference type="ARBA" id="ARBA00023014"/>
    </source>
</evidence>
<dbReference type="SFLD" id="SFLDG01384">
    <property type="entry name" value="thioether_bond_formation_requi"/>
    <property type="match status" value="1"/>
</dbReference>
<evidence type="ECO:0000256" key="1">
    <source>
        <dbReference type="ARBA" id="ARBA00001966"/>
    </source>
</evidence>
<comment type="similarity">
    <text evidence="6">Belongs to the radical SAM superfamily. Anaerobic sulfatase-maturating enzyme family.</text>
</comment>
<dbReference type="Pfam" id="PF04055">
    <property type="entry name" value="Radical_SAM"/>
    <property type="match status" value="1"/>
</dbReference>
<keyword evidence="2" id="KW-0949">S-adenosyl-L-methionine</keyword>
<dbReference type="InterPro" id="IPR058240">
    <property type="entry name" value="rSAM_sf"/>
</dbReference>
<accession>A0ABV2RX35</accession>
<dbReference type="SFLD" id="SFLDG01386">
    <property type="entry name" value="main_SPASM_domain-containing"/>
    <property type="match status" value="1"/>
</dbReference>
<reference evidence="8 9" key="1">
    <citation type="submission" date="2024-06" db="EMBL/GenBank/DDBJ databases">
        <title>Genomic Encyclopedia of Type Strains, Phase V (KMG-V): Genome sequencing to study the core and pangenomes of soil and plant-associated prokaryotes.</title>
        <authorList>
            <person name="Whitman W."/>
        </authorList>
    </citation>
    <scope>NUCLEOTIDE SEQUENCE [LARGE SCALE GENOMIC DNA]</scope>
    <source>
        <strain evidence="8 9">USDA 160</strain>
    </source>
</reference>
<name>A0ABV2RX35_BRAJP</name>
<evidence type="ECO:0000313" key="8">
    <source>
        <dbReference type="EMBL" id="MET4720774.1"/>
    </source>
</evidence>
<evidence type="ECO:0000256" key="3">
    <source>
        <dbReference type="ARBA" id="ARBA00022723"/>
    </source>
</evidence>
<dbReference type="PANTHER" id="PTHR43273:SF3">
    <property type="entry name" value="ANAEROBIC SULFATASE-MATURATING ENZYME HOMOLOG ASLB-RELATED"/>
    <property type="match status" value="1"/>
</dbReference>
<keyword evidence="9" id="KW-1185">Reference proteome</keyword>
<dbReference type="SFLD" id="SFLDS00029">
    <property type="entry name" value="Radical_SAM"/>
    <property type="match status" value="1"/>
</dbReference>
<dbReference type="RefSeq" id="WP_248888419.1">
    <property type="nucleotide sequence ID" value="NZ_CP066351.1"/>
</dbReference>
<keyword evidence="5" id="KW-0411">Iron-sulfur</keyword>
<evidence type="ECO:0000313" key="9">
    <source>
        <dbReference type="Proteomes" id="UP001549291"/>
    </source>
</evidence>
<evidence type="ECO:0000256" key="6">
    <source>
        <dbReference type="ARBA" id="ARBA00023601"/>
    </source>
</evidence>
<feature type="domain" description="Radical SAM core" evidence="7">
    <location>
        <begin position="128"/>
        <end position="357"/>
    </location>
</feature>
<dbReference type="NCBIfam" id="TIGR04085">
    <property type="entry name" value="rSAM_more_4Fe4S"/>
    <property type="match status" value="1"/>
</dbReference>
<dbReference type="InterPro" id="IPR023885">
    <property type="entry name" value="4Fe4S-binding_SPASM_dom"/>
</dbReference>
<dbReference type="Gene3D" id="3.20.20.70">
    <property type="entry name" value="Aldolase class I"/>
    <property type="match status" value="1"/>
</dbReference>
<dbReference type="InterPro" id="IPR007197">
    <property type="entry name" value="rSAM"/>
</dbReference>
<dbReference type="PROSITE" id="PS51918">
    <property type="entry name" value="RADICAL_SAM"/>
    <property type="match status" value="1"/>
</dbReference>
<evidence type="ECO:0000256" key="4">
    <source>
        <dbReference type="ARBA" id="ARBA00023004"/>
    </source>
</evidence>
<sequence length="523" mass="57023">MLYLDSDEARWEALEIGLASGSVPSTIVDPQLDADSLCALEPSVIEPCANGMSLVLFTPTSSWALLDRNECQIASSLTSPRTLAELSASWPEIAKANICEFLTRLYQRGLLRIDNVPGVRPSLLKGGALHHDAHLVEIFVTQKCNLGCKYCSAQAGSDMPHLEGDLARRAVDQAFLLPADLPLAIELAGGEPFVNFKLFCELVLYIEKKSEELGRDVHLYTQTNGSTVTPRVVEFLKAHKISVGVSLDGPADLHNAARPRANGNGSFDLVMRGISLLQKNGIRFGTITVLTRHNAKHPERMAQFFSAIGCRSVKINPVNLIGDAGDTWSTVGITGEQYFEFLDNFMDATLQSRISLREANLAECIKNIVFRVHEYRCMRSNCGAGQTFFVVDARGDVFPCAHSTAIDSWKLGSVGDAERVGGFAALGAGSPAVTAIARRRVDDMPATSACPWRHFCEGGCAVNAFKANGAILTKDPLCSFYERMYPRLFQRLATSPDTFQQLLNSQLGAGVARTEDFKLYSHG</sequence>
<dbReference type="EMBL" id="JBEPTQ010000002">
    <property type="protein sequence ID" value="MET4720774.1"/>
    <property type="molecule type" value="Genomic_DNA"/>
</dbReference>
<comment type="cofactor">
    <cofactor evidence="1">
        <name>[4Fe-4S] cluster</name>
        <dbReference type="ChEBI" id="CHEBI:49883"/>
    </cofactor>
</comment>
<dbReference type="CDD" id="cd01335">
    <property type="entry name" value="Radical_SAM"/>
    <property type="match status" value="1"/>
</dbReference>
<organism evidence="8 9">
    <name type="scientific">Bradyrhizobium japonicum</name>
    <dbReference type="NCBI Taxonomy" id="375"/>
    <lineage>
        <taxon>Bacteria</taxon>
        <taxon>Pseudomonadati</taxon>
        <taxon>Pseudomonadota</taxon>
        <taxon>Alphaproteobacteria</taxon>
        <taxon>Hyphomicrobiales</taxon>
        <taxon>Nitrobacteraceae</taxon>
        <taxon>Bradyrhizobium</taxon>
    </lineage>
</organism>
<dbReference type="SFLD" id="SFLDG01067">
    <property type="entry name" value="SPASM/twitch_domain_containing"/>
    <property type="match status" value="1"/>
</dbReference>
<dbReference type="SUPFAM" id="SSF102114">
    <property type="entry name" value="Radical SAM enzymes"/>
    <property type="match status" value="1"/>
</dbReference>
<dbReference type="InterPro" id="IPR023867">
    <property type="entry name" value="Sulphatase_maturase_rSAM"/>
</dbReference>
<comment type="caution">
    <text evidence="8">The sequence shown here is derived from an EMBL/GenBank/DDBJ whole genome shotgun (WGS) entry which is preliminary data.</text>
</comment>
<protein>
    <recommendedName>
        <fullName evidence="7">Radical SAM core domain-containing protein</fullName>
    </recommendedName>
</protein>
<dbReference type="SFLD" id="SFLDG01072">
    <property type="entry name" value="dehydrogenase_like"/>
    <property type="match status" value="1"/>
</dbReference>
<keyword evidence="4" id="KW-0408">Iron</keyword>